<keyword evidence="3" id="KW-1133">Transmembrane helix</keyword>
<dbReference type="GO" id="GO:0005886">
    <property type="term" value="C:plasma membrane"/>
    <property type="evidence" value="ECO:0007669"/>
    <property type="project" value="InterPro"/>
</dbReference>
<dbReference type="Pfam" id="PF04357">
    <property type="entry name" value="TamB"/>
    <property type="match status" value="2"/>
</dbReference>
<evidence type="ECO:0000256" key="4">
    <source>
        <dbReference type="ARBA" id="ARBA00023136"/>
    </source>
</evidence>
<dbReference type="EMBL" id="VBAM01000282">
    <property type="protein sequence ID" value="TMJ10715.1"/>
    <property type="molecule type" value="Genomic_DNA"/>
</dbReference>
<name>A0A537LRT4_9BACT</name>
<dbReference type="GO" id="GO:0009306">
    <property type="term" value="P:protein secretion"/>
    <property type="evidence" value="ECO:0007669"/>
    <property type="project" value="InterPro"/>
</dbReference>
<dbReference type="Proteomes" id="UP000320393">
    <property type="component" value="Unassembled WGS sequence"/>
</dbReference>
<feature type="non-terminal residue" evidence="6">
    <location>
        <position position="1"/>
    </location>
</feature>
<dbReference type="AlphaFoldDB" id="A0A537LRT4"/>
<sequence length="507" mass="53152">LRPFFQLDRALQGRLNFTLQFSGPMRDPKAGVSLEAFDAGVEGVQADRITALAFYSAGALHIEQGLISKGPHKLVAIGTLPVDSSTFTLDARAPLQLQLRLQDADLSFLSLITPQITDASGTVAGEVNLAGTIAVPQMAGFLRSSGGRLRYAPLRTPIEDLRIDLSFSQDQIQVHDLSATIGQGRVEADGVVGITNFRPDSVRLAVRAEHATVDIPGLYGGQVDAEVALTGLAGQPTVSGQMDLSNGHVFPGGSAGAGTAPNLEFNGTLEAGPNTMFTRGPVRAQVEGAVHIGGTLARPLASGDITSPGGEFVFLGSAFRLTGGEAVFAESRGVEPQISAHAQRVVGDYIVILDICGLASQLRVCHITSVPPLPEADIYALVAADAGIVGDPESAFGQGLGRSLLGSICEPLHLSECAVAYSHESPVTLRMGGFLLQNVYLRVSEVWTGTPPPTTSLTLGTFPRQVPIGQSYAVAGLEYYLSPNVLATFKVDSLGGNGLFLLNQFPF</sequence>
<comment type="subcellular location">
    <subcellularLocation>
        <location evidence="1">Membrane</location>
        <topology evidence="1">Single-pass membrane protein</topology>
    </subcellularLocation>
</comment>
<dbReference type="InterPro" id="IPR053022">
    <property type="entry name" value="Chloroplast_translocon_comp"/>
</dbReference>
<proteinExistence type="predicted"/>
<feature type="domain" description="Translocation and assembly module TamB C-terminal" evidence="5">
    <location>
        <begin position="177"/>
        <end position="253"/>
    </location>
</feature>
<organism evidence="6 7">
    <name type="scientific">Candidatus Segetimicrobium genomatis</name>
    <dbReference type="NCBI Taxonomy" id="2569760"/>
    <lineage>
        <taxon>Bacteria</taxon>
        <taxon>Bacillati</taxon>
        <taxon>Candidatus Sysuimicrobiota</taxon>
        <taxon>Candidatus Sysuimicrobiia</taxon>
        <taxon>Candidatus Sysuimicrobiales</taxon>
        <taxon>Candidatus Segetimicrobiaceae</taxon>
        <taxon>Candidatus Segetimicrobium</taxon>
    </lineage>
</organism>
<evidence type="ECO:0000259" key="5">
    <source>
        <dbReference type="Pfam" id="PF04357"/>
    </source>
</evidence>
<dbReference type="InterPro" id="IPR007452">
    <property type="entry name" value="TamB_C"/>
</dbReference>
<protein>
    <recommendedName>
        <fullName evidence="5">Translocation and assembly module TamB C-terminal domain-containing protein</fullName>
    </recommendedName>
</protein>
<comment type="caution">
    <text evidence="6">The sequence shown here is derived from an EMBL/GenBank/DDBJ whole genome shotgun (WGS) entry which is preliminary data.</text>
</comment>
<evidence type="ECO:0000313" key="7">
    <source>
        <dbReference type="Proteomes" id="UP000320393"/>
    </source>
</evidence>
<keyword evidence="4" id="KW-0472">Membrane</keyword>
<evidence type="ECO:0000313" key="6">
    <source>
        <dbReference type="EMBL" id="TMJ10715.1"/>
    </source>
</evidence>
<gene>
    <name evidence="6" type="ORF">E6H02_07725</name>
</gene>
<dbReference type="PANTHER" id="PTHR34457">
    <property type="entry name" value="EMBRYO DEFECTIVE 2410"/>
    <property type="match status" value="1"/>
</dbReference>
<evidence type="ECO:0000256" key="3">
    <source>
        <dbReference type="ARBA" id="ARBA00022989"/>
    </source>
</evidence>
<reference evidence="6 7" key="1">
    <citation type="journal article" date="2019" name="Nat. Microbiol.">
        <title>Mediterranean grassland soil C-N compound turnover is dependent on rainfall and depth, and is mediated by genomically divergent microorganisms.</title>
        <authorList>
            <person name="Diamond S."/>
            <person name="Andeer P.F."/>
            <person name="Li Z."/>
            <person name="Crits-Christoph A."/>
            <person name="Burstein D."/>
            <person name="Anantharaman K."/>
            <person name="Lane K.R."/>
            <person name="Thomas B.C."/>
            <person name="Pan C."/>
            <person name="Northen T.R."/>
            <person name="Banfield J.F."/>
        </authorList>
    </citation>
    <scope>NUCLEOTIDE SEQUENCE [LARGE SCALE GENOMIC DNA]</scope>
    <source>
        <strain evidence="6">NP_5</strain>
    </source>
</reference>
<evidence type="ECO:0000256" key="2">
    <source>
        <dbReference type="ARBA" id="ARBA00022692"/>
    </source>
</evidence>
<keyword evidence="2" id="KW-0812">Transmembrane</keyword>
<dbReference type="PANTHER" id="PTHR34457:SF3">
    <property type="entry name" value="PROTEIN TIC236, CHLOROPLASTIC"/>
    <property type="match status" value="1"/>
</dbReference>
<accession>A0A537LRT4</accession>
<feature type="domain" description="Translocation and assembly module TamB C-terminal" evidence="5">
    <location>
        <begin position="263"/>
        <end position="493"/>
    </location>
</feature>
<evidence type="ECO:0000256" key="1">
    <source>
        <dbReference type="ARBA" id="ARBA00004167"/>
    </source>
</evidence>